<organism evidence="4 5">
    <name type="scientific">Halococcoides cellulosivorans</name>
    <dbReference type="NCBI Taxonomy" id="1679096"/>
    <lineage>
        <taxon>Archaea</taxon>
        <taxon>Methanobacteriati</taxon>
        <taxon>Methanobacteriota</taxon>
        <taxon>Stenosarchaea group</taxon>
        <taxon>Halobacteria</taxon>
        <taxon>Halobacteriales</taxon>
        <taxon>Haloarculaceae</taxon>
        <taxon>Halococcoides</taxon>
    </lineage>
</organism>
<feature type="transmembrane region" description="Helical" evidence="3">
    <location>
        <begin position="174"/>
        <end position="195"/>
    </location>
</feature>
<evidence type="ECO:0000256" key="2">
    <source>
        <dbReference type="RuleBase" id="RU003750"/>
    </source>
</evidence>
<dbReference type="Pfam" id="PF01066">
    <property type="entry name" value="CDP-OH_P_transf"/>
    <property type="match status" value="1"/>
</dbReference>
<dbReference type="PROSITE" id="PS00379">
    <property type="entry name" value="CDP_ALCOHOL_P_TRANSF"/>
    <property type="match status" value="1"/>
</dbReference>
<accession>A0A2R4X380</accession>
<evidence type="ECO:0000256" key="3">
    <source>
        <dbReference type="SAM" id="Phobius"/>
    </source>
</evidence>
<name>A0A2R4X380_9EURY</name>
<sequence length="203" mass="20939">MTLDRFRSVADRVIDPFVSGADRIGLTPNAISWLALVLAVGAALSFALAGERTLLYAPAAVVVLASGACDVLDGALARHQGSSSRAGDFLDHVLDRYADLAIVAGLAVGIGRLDLGFAAITGVVFTSYLGTQAQAVGLNRAYGGALGRADRLALAAVVGLIAATDVSLAGHSPIAWLLVIFALAGHATAIQRFIVAYRDLREN</sequence>
<feature type="transmembrane region" description="Helical" evidence="3">
    <location>
        <begin position="30"/>
        <end position="48"/>
    </location>
</feature>
<dbReference type="GO" id="GO:0016020">
    <property type="term" value="C:membrane"/>
    <property type="evidence" value="ECO:0007669"/>
    <property type="project" value="InterPro"/>
</dbReference>
<dbReference type="GeneID" id="36512985"/>
<feature type="transmembrane region" description="Helical" evidence="3">
    <location>
        <begin position="151"/>
        <end position="168"/>
    </location>
</feature>
<keyword evidence="1 2" id="KW-0808">Transferase</keyword>
<feature type="transmembrane region" description="Helical" evidence="3">
    <location>
        <begin position="97"/>
        <end position="130"/>
    </location>
</feature>
<dbReference type="RefSeq" id="WP_108383362.1">
    <property type="nucleotide sequence ID" value="NZ_CP028858.1"/>
</dbReference>
<dbReference type="AlphaFoldDB" id="A0A2R4X380"/>
<dbReference type="InterPro" id="IPR043130">
    <property type="entry name" value="CDP-OH_PTrfase_TM_dom"/>
</dbReference>
<keyword evidence="3" id="KW-1133">Transmembrane helix</keyword>
<dbReference type="InterPro" id="IPR048254">
    <property type="entry name" value="CDP_ALCOHOL_P_TRANSF_CS"/>
</dbReference>
<dbReference type="KEGG" id="harc:HARCEL1_10720"/>
<dbReference type="Proteomes" id="UP000244727">
    <property type="component" value="Chromosome"/>
</dbReference>
<keyword evidence="5" id="KW-1185">Reference proteome</keyword>
<reference evidence="4 5" key="1">
    <citation type="submission" date="2018-04" db="EMBL/GenBank/DDBJ databases">
        <title>Halococcoides cellulosivorans gen. nov., sp. nov., an extremely halophilic cellulose-utilizing haloarchaeon from hypersaline lakes.</title>
        <authorList>
            <person name="Sorokin D.Y."/>
            <person name="Toshchakov S.V."/>
            <person name="Samarov N.I."/>
            <person name="Korzhenkov A."/>
            <person name="Kublanov I.V."/>
        </authorList>
    </citation>
    <scope>NUCLEOTIDE SEQUENCE [LARGE SCALE GENOMIC DNA]</scope>
    <source>
        <strain evidence="4 5">HArcel1</strain>
    </source>
</reference>
<dbReference type="InterPro" id="IPR000462">
    <property type="entry name" value="CDP-OH_P_trans"/>
</dbReference>
<dbReference type="GO" id="GO:0016780">
    <property type="term" value="F:phosphotransferase activity, for other substituted phosphate groups"/>
    <property type="evidence" value="ECO:0007669"/>
    <property type="project" value="InterPro"/>
</dbReference>
<dbReference type="Gene3D" id="1.20.120.1760">
    <property type="match status" value="1"/>
</dbReference>
<evidence type="ECO:0000313" key="4">
    <source>
        <dbReference type="EMBL" id="AWB28143.1"/>
    </source>
</evidence>
<comment type="similarity">
    <text evidence="2">Belongs to the CDP-alcohol phosphatidyltransferase class-I family.</text>
</comment>
<dbReference type="GO" id="GO:0008654">
    <property type="term" value="P:phospholipid biosynthetic process"/>
    <property type="evidence" value="ECO:0007669"/>
    <property type="project" value="InterPro"/>
</dbReference>
<keyword evidence="3" id="KW-0472">Membrane</keyword>
<keyword evidence="3" id="KW-0812">Transmembrane</keyword>
<dbReference type="EMBL" id="CP028858">
    <property type="protein sequence ID" value="AWB28143.1"/>
    <property type="molecule type" value="Genomic_DNA"/>
</dbReference>
<gene>
    <name evidence="4" type="ORF">HARCEL1_10720</name>
</gene>
<evidence type="ECO:0000313" key="5">
    <source>
        <dbReference type="Proteomes" id="UP000244727"/>
    </source>
</evidence>
<proteinExistence type="inferred from homology"/>
<protein>
    <submittedName>
        <fullName evidence="4">CDP-alcohol phosphatidyltransferase family protein</fullName>
    </submittedName>
</protein>
<evidence type="ECO:0000256" key="1">
    <source>
        <dbReference type="ARBA" id="ARBA00022679"/>
    </source>
</evidence>